<dbReference type="RefSeq" id="WP_420244664.1">
    <property type="nucleotide sequence ID" value="NZ_BOPV01000001.1"/>
</dbReference>
<evidence type="ECO:0000259" key="1">
    <source>
        <dbReference type="PROSITE" id="PS50404"/>
    </source>
</evidence>
<evidence type="ECO:0000313" key="4">
    <source>
        <dbReference type="Proteomes" id="UP000681075"/>
    </source>
</evidence>
<dbReference type="PANTHER" id="PTHR43968">
    <property type="match status" value="1"/>
</dbReference>
<dbReference type="SUPFAM" id="SSF52833">
    <property type="entry name" value="Thioredoxin-like"/>
    <property type="match status" value="1"/>
</dbReference>
<dbReference type="Pfam" id="PF13410">
    <property type="entry name" value="GST_C_2"/>
    <property type="match status" value="1"/>
</dbReference>
<gene>
    <name evidence="3" type="ORF">TMPK1_34860</name>
</gene>
<dbReference type="PROSITE" id="PS50404">
    <property type="entry name" value="GST_NTER"/>
    <property type="match status" value="1"/>
</dbReference>
<dbReference type="Gene3D" id="1.20.1050.10">
    <property type="match status" value="1"/>
</dbReference>
<dbReference type="Proteomes" id="UP000681075">
    <property type="component" value="Unassembled WGS sequence"/>
</dbReference>
<dbReference type="Gene3D" id="3.40.30.10">
    <property type="entry name" value="Glutaredoxin"/>
    <property type="match status" value="1"/>
</dbReference>
<dbReference type="AlphaFoldDB" id="A0A8S8XH86"/>
<dbReference type="PROSITE" id="PS50405">
    <property type="entry name" value="GST_CTER"/>
    <property type="match status" value="1"/>
</dbReference>
<organism evidence="3 4">
    <name type="scientific">Roseiterribacter gracilis</name>
    <dbReference type="NCBI Taxonomy" id="2812848"/>
    <lineage>
        <taxon>Bacteria</taxon>
        <taxon>Pseudomonadati</taxon>
        <taxon>Pseudomonadota</taxon>
        <taxon>Alphaproteobacteria</taxon>
        <taxon>Rhodospirillales</taxon>
        <taxon>Roseiterribacteraceae</taxon>
        <taxon>Roseiterribacter</taxon>
    </lineage>
</organism>
<dbReference type="InterPro" id="IPR036249">
    <property type="entry name" value="Thioredoxin-like_sf"/>
</dbReference>
<evidence type="ECO:0000259" key="2">
    <source>
        <dbReference type="PROSITE" id="PS50405"/>
    </source>
</evidence>
<accession>A0A8S8XH86</accession>
<sequence length="196" mass="22382">MICWTSPTTPFGRKVRMFAIEKGVADKIDWRAVDPWNDPALQEKNPIQKIPTLEVDASTRLYDSRVIVAYLETLDGPNLVPAATRFDHLRFEAMADQYCESGVLRIRENFRPEPQRSPDWIERQRGKQQRVLDALEADADKLTDTPTLAAIAVAAALGYADLRFTAEDWRATRPRLAAWHARFAQRPSYQQTMPPS</sequence>
<dbReference type="GO" id="GO:0005737">
    <property type="term" value="C:cytoplasm"/>
    <property type="evidence" value="ECO:0007669"/>
    <property type="project" value="TreeGrafter"/>
</dbReference>
<feature type="domain" description="GST N-terminal" evidence="1">
    <location>
        <begin position="1"/>
        <end position="79"/>
    </location>
</feature>
<protein>
    <submittedName>
        <fullName evidence="3">Glutathione S-transferase</fullName>
    </submittedName>
</protein>
<dbReference type="CDD" id="cd03205">
    <property type="entry name" value="GST_C_6"/>
    <property type="match status" value="1"/>
</dbReference>
<feature type="domain" description="GST C-terminal" evidence="2">
    <location>
        <begin position="84"/>
        <end position="196"/>
    </location>
</feature>
<dbReference type="InterPro" id="IPR050983">
    <property type="entry name" value="GST_Omega/HSP26"/>
</dbReference>
<evidence type="ECO:0000313" key="3">
    <source>
        <dbReference type="EMBL" id="GIL41249.1"/>
    </source>
</evidence>
<dbReference type="SUPFAM" id="SSF47616">
    <property type="entry name" value="GST C-terminal domain-like"/>
    <property type="match status" value="1"/>
</dbReference>
<dbReference type="EMBL" id="BOPV01000001">
    <property type="protein sequence ID" value="GIL41249.1"/>
    <property type="molecule type" value="Genomic_DNA"/>
</dbReference>
<dbReference type="Pfam" id="PF13409">
    <property type="entry name" value="GST_N_2"/>
    <property type="match status" value="1"/>
</dbReference>
<dbReference type="PANTHER" id="PTHR43968:SF6">
    <property type="entry name" value="GLUTATHIONE S-TRANSFERASE OMEGA"/>
    <property type="match status" value="1"/>
</dbReference>
<reference evidence="3" key="1">
    <citation type="submission" date="2021-02" db="EMBL/GenBank/DDBJ databases">
        <title>Genome sequence of Rhodospirillales sp. strain TMPK1 isolated from soil.</title>
        <authorList>
            <person name="Nakai R."/>
            <person name="Kusada H."/>
            <person name="Tamaki H."/>
        </authorList>
    </citation>
    <scope>NUCLEOTIDE SEQUENCE</scope>
    <source>
        <strain evidence="3">TMPK1</strain>
    </source>
</reference>
<dbReference type="InterPro" id="IPR036282">
    <property type="entry name" value="Glutathione-S-Trfase_C_sf"/>
</dbReference>
<dbReference type="InterPro" id="IPR004045">
    <property type="entry name" value="Glutathione_S-Trfase_N"/>
</dbReference>
<name>A0A8S8XH86_9PROT</name>
<dbReference type="InterPro" id="IPR010987">
    <property type="entry name" value="Glutathione-S-Trfase_C-like"/>
</dbReference>
<keyword evidence="4" id="KW-1185">Reference proteome</keyword>
<comment type="caution">
    <text evidence="3">The sequence shown here is derived from an EMBL/GenBank/DDBJ whole genome shotgun (WGS) entry which is preliminary data.</text>
</comment>
<proteinExistence type="predicted"/>